<reference evidence="2 3" key="1">
    <citation type="submission" date="2024-02" db="EMBL/GenBank/DDBJ databases">
        <title>High-quality chromosome-scale genome assembly of Pensacola bahiagrass (Paspalum notatum Flugge var. saurae).</title>
        <authorList>
            <person name="Vega J.M."/>
            <person name="Podio M."/>
            <person name="Orjuela J."/>
            <person name="Siena L.A."/>
            <person name="Pessino S.C."/>
            <person name="Combes M.C."/>
            <person name="Mariac C."/>
            <person name="Albertini E."/>
            <person name="Pupilli F."/>
            <person name="Ortiz J.P.A."/>
            <person name="Leblanc O."/>
        </authorList>
    </citation>
    <scope>NUCLEOTIDE SEQUENCE [LARGE SCALE GENOMIC DNA]</scope>
    <source>
        <strain evidence="2">R1</strain>
        <tissue evidence="2">Leaf</tissue>
    </source>
</reference>
<organism evidence="2 3">
    <name type="scientific">Paspalum notatum var. saurae</name>
    <dbReference type="NCBI Taxonomy" id="547442"/>
    <lineage>
        <taxon>Eukaryota</taxon>
        <taxon>Viridiplantae</taxon>
        <taxon>Streptophyta</taxon>
        <taxon>Embryophyta</taxon>
        <taxon>Tracheophyta</taxon>
        <taxon>Spermatophyta</taxon>
        <taxon>Magnoliopsida</taxon>
        <taxon>Liliopsida</taxon>
        <taxon>Poales</taxon>
        <taxon>Poaceae</taxon>
        <taxon>PACMAD clade</taxon>
        <taxon>Panicoideae</taxon>
        <taxon>Andropogonodae</taxon>
        <taxon>Paspaleae</taxon>
        <taxon>Paspalinae</taxon>
        <taxon>Paspalum</taxon>
    </lineage>
</organism>
<evidence type="ECO:0000259" key="1">
    <source>
        <dbReference type="Pfam" id="PF03108"/>
    </source>
</evidence>
<feature type="domain" description="Transposase MuDR plant" evidence="1">
    <location>
        <begin position="56"/>
        <end position="117"/>
    </location>
</feature>
<dbReference type="InterPro" id="IPR004332">
    <property type="entry name" value="Transposase_MuDR"/>
</dbReference>
<proteinExistence type="predicted"/>
<gene>
    <name evidence="2" type="ORF">U9M48_027039</name>
</gene>
<accession>A0AAQ3TVQ9</accession>
<keyword evidence="3" id="KW-1185">Reference proteome</keyword>
<dbReference type="EMBL" id="CP144750">
    <property type="protein sequence ID" value="WVZ79464.1"/>
    <property type="molecule type" value="Genomic_DNA"/>
</dbReference>
<evidence type="ECO:0000313" key="3">
    <source>
        <dbReference type="Proteomes" id="UP001341281"/>
    </source>
</evidence>
<dbReference type="AlphaFoldDB" id="A0AAQ3TVQ9"/>
<sequence length="290" mass="33546">MTGGECDEIEYVGVDDEKANYRYLVSDDDVADCDYYPDSDEEAKDPLAVDDKKGEEGVTFEDGTYFKRCIRQHAVLNEVELAVPYSECTRYRAYHKAKRCRWRIHASQLQDGRTWMIKKISYKHTCASTGKVEQNCMATNHWFKDRVINFLRADPTIGPKAPKDKIEEKYCIKISYYVAWDGRQMALDEVLGGWERLWKREIETRSPRSIVEVDWKLIGGKHRFRRMFVALKPCIDGFLNGCRPYLGIDSTALTGRWKGQLASAIAVDGHNWMFPMAYGVFGSETTENWQ</sequence>
<dbReference type="PANTHER" id="PTHR31973">
    <property type="entry name" value="POLYPROTEIN, PUTATIVE-RELATED"/>
    <property type="match status" value="1"/>
</dbReference>
<dbReference type="PANTHER" id="PTHR31973:SF195">
    <property type="entry name" value="MUDR FAMILY TRANSPOSASE"/>
    <property type="match status" value="1"/>
</dbReference>
<evidence type="ECO:0000313" key="2">
    <source>
        <dbReference type="EMBL" id="WVZ79464.1"/>
    </source>
</evidence>
<dbReference type="Proteomes" id="UP001341281">
    <property type="component" value="Chromosome 06"/>
</dbReference>
<dbReference type="Pfam" id="PF03108">
    <property type="entry name" value="DBD_Tnp_Mut"/>
    <property type="match status" value="1"/>
</dbReference>
<name>A0AAQ3TVQ9_PASNO</name>
<protein>
    <recommendedName>
        <fullName evidence="1">Transposase MuDR plant domain-containing protein</fullName>
    </recommendedName>
</protein>